<dbReference type="InterPro" id="IPR003808">
    <property type="entry name" value="Fe-S_metab-assoc_dom"/>
</dbReference>
<dbReference type="OrthoDB" id="9799320at2"/>
<evidence type="ECO:0000259" key="1">
    <source>
        <dbReference type="Pfam" id="PF02657"/>
    </source>
</evidence>
<dbReference type="PANTHER" id="PTHR43597">
    <property type="entry name" value="SULFUR ACCEPTOR PROTEIN CSDE"/>
    <property type="match status" value="1"/>
</dbReference>
<sequence>MTPEKLVKNFNRCADWEERYLYLIELGERLPQYPTSKQTDEYLVAGCQSKVWLDLTYLPESDKLNLAATSDAAIVKGLLALLSVAYNEMSPVEIVNFDMEAWFEQLQLKTHLTPTRAQGLEAVVKQAKADARSFVKCSTPV</sequence>
<protein>
    <recommendedName>
        <fullName evidence="1">Fe-S metabolism associated domain-containing protein</fullName>
    </recommendedName>
</protein>
<gene>
    <name evidence="2" type="ORF">TW71_11730</name>
</gene>
<dbReference type="EMBL" id="JXXR01000012">
    <property type="protein sequence ID" value="KJY72832.1"/>
    <property type="molecule type" value="Genomic_DNA"/>
</dbReference>
<dbReference type="NCBIfam" id="NF006792">
    <property type="entry name" value="PRK09296.1"/>
    <property type="match status" value="1"/>
</dbReference>
<dbReference type="AlphaFoldDB" id="A0A7Y4BJL3"/>
<dbReference type="Gene3D" id="3.90.1010.10">
    <property type="match status" value="1"/>
</dbReference>
<dbReference type="GeneID" id="93944483"/>
<feature type="domain" description="Fe-S metabolism associated" evidence="1">
    <location>
        <begin position="8"/>
        <end position="129"/>
    </location>
</feature>
<dbReference type="SUPFAM" id="SSF82649">
    <property type="entry name" value="SufE/NifU"/>
    <property type="match status" value="1"/>
</dbReference>
<dbReference type="RefSeq" id="WP_040121849.1">
    <property type="nucleotide sequence ID" value="NZ_CM004383.1"/>
</dbReference>
<proteinExistence type="predicted"/>
<accession>A0A7Y4BJL3</accession>
<name>A0A7Y4BJL3_9VIBR</name>
<comment type="caution">
    <text evidence="2">The sequence shown here is derived from an EMBL/GenBank/DDBJ whole genome shotgun (WGS) entry which is preliminary data.</text>
</comment>
<dbReference type="PANTHER" id="PTHR43597:SF3">
    <property type="entry name" value="CYSTEINE DESULFURATION PROTEIN SUFE"/>
    <property type="match status" value="1"/>
</dbReference>
<evidence type="ECO:0000313" key="2">
    <source>
        <dbReference type="EMBL" id="KJY72832.1"/>
    </source>
</evidence>
<dbReference type="KEGG" id="vct:JV59_20850"/>
<dbReference type="Pfam" id="PF02657">
    <property type="entry name" value="SufE"/>
    <property type="match status" value="1"/>
</dbReference>
<organism evidence="2">
    <name type="scientific">Vibrio coralliilyticus</name>
    <dbReference type="NCBI Taxonomy" id="190893"/>
    <lineage>
        <taxon>Bacteria</taxon>
        <taxon>Pseudomonadati</taxon>
        <taxon>Pseudomonadota</taxon>
        <taxon>Gammaproteobacteria</taxon>
        <taxon>Vibrionales</taxon>
        <taxon>Vibrionaceae</taxon>
        <taxon>Vibrio</taxon>
    </lineage>
</organism>
<reference evidence="2" key="1">
    <citation type="journal article" date="2015" name="BMC Genomics">
        <title>Genome mining reveals unlocked bioactive potential of marine Gram-negative bacteria.</title>
        <authorList>
            <person name="Machado H."/>
            <person name="Sonnenschein E.C."/>
            <person name="Melchiorsen J."/>
            <person name="Gram L."/>
        </authorList>
    </citation>
    <scope>NUCLEOTIDE SEQUENCE</scope>
    <source>
        <strain evidence="2">S2052</strain>
    </source>
</reference>